<keyword evidence="9" id="KW-0735">Signal-anchor</keyword>
<evidence type="ECO:0000256" key="10">
    <source>
        <dbReference type="ARBA" id="ARBA00022989"/>
    </source>
</evidence>
<evidence type="ECO:0000313" key="16">
    <source>
        <dbReference type="Proteomes" id="UP000073492"/>
    </source>
</evidence>
<evidence type="ECO:0000259" key="14">
    <source>
        <dbReference type="Pfam" id="PF02434"/>
    </source>
</evidence>
<keyword evidence="16" id="KW-1185">Reference proteome</keyword>
<keyword evidence="13" id="KW-0732">Signal</keyword>
<dbReference type="STRING" id="113226.A0A139I468"/>
<evidence type="ECO:0000256" key="4">
    <source>
        <dbReference type="ARBA" id="ARBA00012557"/>
    </source>
</evidence>
<dbReference type="OrthoDB" id="414175at2759"/>
<dbReference type="EMBL" id="LFZO01000328">
    <property type="protein sequence ID" value="KXT09550.1"/>
    <property type="molecule type" value="Genomic_DNA"/>
</dbReference>
<feature type="domain" description="Fringe-like glycosyltransferase" evidence="14">
    <location>
        <begin position="295"/>
        <end position="407"/>
    </location>
</feature>
<dbReference type="GO" id="GO:0016263">
    <property type="term" value="F:glycoprotein-N-acetylgalactosamine 3-beta-galactosyltransferase activity"/>
    <property type="evidence" value="ECO:0007669"/>
    <property type="project" value="UniProtKB-EC"/>
</dbReference>
<dbReference type="Proteomes" id="UP000073492">
    <property type="component" value="Unassembled WGS sequence"/>
</dbReference>
<evidence type="ECO:0000256" key="7">
    <source>
        <dbReference type="ARBA" id="ARBA00022692"/>
    </source>
</evidence>
<keyword evidence="7 12" id="KW-0812">Transmembrane</keyword>
<evidence type="ECO:0000256" key="1">
    <source>
        <dbReference type="ARBA" id="ARBA00004606"/>
    </source>
</evidence>
<comment type="subcellular location">
    <subcellularLocation>
        <location evidence="1">Membrane</location>
        <topology evidence="1">Single-pass type II membrane protein</topology>
    </subcellularLocation>
</comment>
<dbReference type="InterPro" id="IPR026050">
    <property type="entry name" value="C1GALT1/C1GALT1_chp1"/>
</dbReference>
<organism evidence="15 16">
    <name type="scientific">Pseudocercospora musae</name>
    <dbReference type="NCBI Taxonomy" id="113226"/>
    <lineage>
        <taxon>Eukaryota</taxon>
        <taxon>Fungi</taxon>
        <taxon>Dikarya</taxon>
        <taxon>Ascomycota</taxon>
        <taxon>Pezizomycotina</taxon>
        <taxon>Dothideomycetes</taxon>
        <taxon>Dothideomycetidae</taxon>
        <taxon>Mycosphaerellales</taxon>
        <taxon>Mycosphaerellaceae</taxon>
        <taxon>Pseudocercospora</taxon>
    </lineage>
</organism>
<evidence type="ECO:0000256" key="8">
    <source>
        <dbReference type="ARBA" id="ARBA00022741"/>
    </source>
</evidence>
<sequence>MVDFWLLLLLLLQLLLRWLRPLSLFAAYGSSIAMPGFVLYSTKKQVQALCHHLDATSDEANPAKTSFQETIYHRQLVFSRVGWYLGWKQRWLRVRADDTTHVPTTSTDLHCRRGTMYTLLTPFWRRRHVVLLALLLLVLISVIYTAQSDRRTFRVLSSLGIQHSWTEPPSFLPPQKHGCYASNLSVSLTRFPSDNLFKDIQIVMKTGIGEKSKTRTFLETYGSVIDNILIFSDAEYEVGRYKTFDILAELPESYASNNSDWQAYIEQHEALNAGAEVDKWHGGWKLDRFKFLPMVEQAFEMRPDAEWYVFIEADMYYFWDTLFRMLQPLDPDEPHYFGSPTPGAHDRWFAYGGGGTILSHRLVKDLLKDGKQKMSRIPKYEFWAKDDCCGDAVLAYVIHEELGIRLESMYPSMSGEDMHWLKTTKEKWCTPLLDETALALGEMPAIHGGPDHVNWNNGAEAEPPEESQAHKSPKFCQIACVNDSTCLQWRYVNGWCKLADFVMAGSGENNQLRESTSGWNIEALERLGYCVGGDPSIYCREAQWLIPKVT</sequence>
<dbReference type="InterPro" id="IPR003378">
    <property type="entry name" value="Fringe-like_glycosylTrfase"/>
</dbReference>
<comment type="caution">
    <text evidence="15">The sequence shown here is derived from an EMBL/GenBank/DDBJ whole genome shotgun (WGS) entry which is preliminary data.</text>
</comment>
<dbReference type="EC" id="2.4.1.122" evidence="4"/>
<proteinExistence type="inferred from homology"/>
<comment type="pathway">
    <text evidence="2">Protein modification; protein glycosylation.</text>
</comment>
<evidence type="ECO:0000256" key="9">
    <source>
        <dbReference type="ARBA" id="ARBA00022968"/>
    </source>
</evidence>
<dbReference type="Gene3D" id="3.90.550.50">
    <property type="match status" value="1"/>
</dbReference>
<keyword evidence="11 12" id="KW-0472">Membrane</keyword>
<name>A0A139I468_9PEZI</name>
<evidence type="ECO:0000256" key="12">
    <source>
        <dbReference type="SAM" id="Phobius"/>
    </source>
</evidence>
<dbReference type="GO" id="GO:0016020">
    <property type="term" value="C:membrane"/>
    <property type="evidence" value="ECO:0007669"/>
    <property type="project" value="UniProtKB-SubCell"/>
</dbReference>
<evidence type="ECO:0000256" key="13">
    <source>
        <dbReference type="SAM" id="SignalP"/>
    </source>
</evidence>
<dbReference type="PANTHER" id="PTHR23033:SF43">
    <property type="entry name" value="APPLE DOMAIN-CONTAINING PROTEIN"/>
    <property type="match status" value="1"/>
</dbReference>
<evidence type="ECO:0000256" key="2">
    <source>
        <dbReference type="ARBA" id="ARBA00004922"/>
    </source>
</evidence>
<keyword evidence="5" id="KW-0328">Glycosyltransferase</keyword>
<comment type="similarity">
    <text evidence="3">Belongs to the glycosyltransferase 31 family. Beta3-Gal-T subfamily.</text>
</comment>
<keyword evidence="10 12" id="KW-1133">Transmembrane helix</keyword>
<keyword evidence="8" id="KW-0547">Nucleotide-binding</keyword>
<evidence type="ECO:0000313" key="15">
    <source>
        <dbReference type="EMBL" id="KXT09550.1"/>
    </source>
</evidence>
<gene>
    <name evidence="15" type="ORF">AC579_236</name>
</gene>
<protein>
    <recommendedName>
        <fullName evidence="4">N-acetylgalactosaminide beta-1,3-galactosyltransferase</fullName>
        <ecNumber evidence="4">2.4.1.122</ecNumber>
    </recommendedName>
</protein>
<dbReference type="PANTHER" id="PTHR23033">
    <property type="entry name" value="BETA1,3-GALACTOSYLTRANSFERASE"/>
    <property type="match status" value="1"/>
</dbReference>
<evidence type="ECO:0000256" key="11">
    <source>
        <dbReference type="ARBA" id="ARBA00023136"/>
    </source>
</evidence>
<keyword evidence="6" id="KW-0808">Transferase</keyword>
<evidence type="ECO:0000256" key="3">
    <source>
        <dbReference type="ARBA" id="ARBA00006462"/>
    </source>
</evidence>
<dbReference type="AlphaFoldDB" id="A0A139I468"/>
<dbReference type="GO" id="GO:0000166">
    <property type="term" value="F:nucleotide binding"/>
    <property type="evidence" value="ECO:0007669"/>
    <property type="project" value="UniProtKB-KW"/>
</dbReference>
<feature type="transmembrane region" description="Helical" evidence="12">
    <location>
        <begin position="128"/>
        <end position="146"/>
    </location>
</feature>
<evidence type="ECO:0000256" key="5">
    <source>
        <dbReference type="ARBA" id="ARBA00022676"/>
    </source>
</evidence>
<feature type="signal peptide" evidence="13">
    <location>
        <begin position="1"/>
        <end position="21"/>
    </location>
</feature>
<accession>A0A139I468</accession>
<dbReference type="Pfam" id="PF02434">
    <property type="entry name" value="Fringe"/>
    <property type="match status" value="1"/>
</dbReference>
<evidence type="ECO:0000256" key="6">
    <source>
        <dbReference type="ARBA" id="ARBA00022679"/>
    </source>
</evidence>
<reference evidence="15 16" key="1">
    <citation type="submission" date="2015-07" db="EMBL/GenBank/DDBJ databases">
        <title>Comparative genomics of the Sigatoka disease complex on banana suggests a link between parallel evolutionary changes in Pseudocercospora fijiensis and Pseudocercospora eumusae and increased virulence on the banana host.</title>
        <authorList>
            <person name="Chang T.-C."/>
            <person name="Salvucci A."/>
            <person name="Crous P.W."/>
            <person name="Stergiopoulos I."/>
        </authorList>
    </citation>
    <scope>NUCLEOTIDE SEQUENCE [LARGE SCALE GENOMIC DNA]</scope>
    <source>
        <strain evidence="15 16">CBS 116634</strain>
    </source>
</reference>
<feature type="chain" id="PRO_5007297155" description="N-acetylgalactosaminide beta-1,3-galactosyltransferase" evidence="13">
    <location>
        <begin position="22"/>
        <end position="550"/>
    </location>
</feature>